<gene>
    <name evidence="9" type="ORF">COU32_03590</name>
</gene>
<keyword evidence="3 5" id="KW-0238">DNA-binding</keyword>
<dbReference type="PROSITE" id="PS51898">
    <property type="entry name" value="TYR_RECOMBINASE"/>
    <property type="match status" value="1"/>
</dbReference>
<reference evidence="10" key="1">
    <citation type="submission" date="2017-09" db="EMBL/GenBank/DDBJ databases">
        <title>Depth-based differentiation of microbial function through sediment-hosted aquifers and enrichment of novel symbionts in the deep terrestrial subsurface.</title>
        <authorList>
            <person name="Probst A.J."/>
            <person name="Ladd B."/>
            <person name="Jarett J.K."/>
            <person name="Geller-Mcgrath D.E."/>
            <person name="Sieber C.M.K."/>
            <person name="Emerson J.B."/>
            <person name="Anantharaman K."/>
            <person name="Thomas B.C."/>
            <person name="Malmstrom R."/>
            <person name="Stieglmeier M."/>
            <person name="Klingl A."/>
            <person name="Woyke T."/>
            <person name="Ryan C.M."/>
            <person name="Banfield J.F."/>
        </authorList>
    </citation>
    <scope>NUCLEOTIDE SEQUENCE [LARGE SCALE GENOMIC DNA]</scope>
</reference>
<dbReference type="InterPro" id="IPR004107">
    <property type="entry name" value="Integrase_SAM-like_N"/>
</dbReference>
<feature type="region of interest" description="Disordered" evidence="6">
    <location>
        <begin position="228"/>
        <end position="248"/>
    </location>
</feature>
<dbReference type="Pfam" id="PF02899">
    <property type="entry name" value="Phage_int_SAM_1"/>
    <property type="match status" value="1"/>
</dbReference>
<protein>
    <recommendedName>
        <fullName evidence="11">Tyrosine recombinase XerC</fullName>
    </recommendedName>
</protein>
<evidence type="ECO:0000256" key="2">
    <source>
        <dbReference type="ARBA" id="ARBA00022908"/>
    </source>
</evidence>
<evidence type="ECO:0008006" key="11">
    <source>
        <dbReference type="Google" id="ProtNLM"/>
    </source>
</evidence>
<evidence type="ECO:0000313" key="9">
    <source>
        <dbReference type="EMBL" id="PIR76153.1"/>
    </source>
</evidence>
<dbReference type="Gene3D" id="1.10.443.10">
    <property type="entry name" value="Intergrase catalytic core"/>
    <property type="match status" value="1"/>
</dbReference>
<comment type="caution">
    <text evidence="9">The sequence shown here is derived from an EMBL/GenBank/DDBJ whole genome shotgun (WGS) entry which is preliminary data.</text>
</comment>
<dbReference type="GO" id="GO:0006310">
    <property type="term" value="P:DNA recombination"/>
    <property type="evidence" value="ECO:0007669"/>
    <property type="project" value="UniProtKB-KW"/>
</dbReference>
<keyword evidence="2" id="KW-0229">DNA integration</keyword>
<evidence type="ECO:0000256" key="5">
    <source>
        <dbReference type="PROSITE-ProRule" id="PRU01248"/>
    </source>
</evidence>
<feature type="domain" description="Core-binding (CB)" evidence="8">
    <location>
        <begin position="3"/>
        <end position="93"/>
    </location>
</feature>
<dbReference type="Proteomes" id="UP000231530">
    <property type="component" value="Unassembled WGS sequence"/>
</dbReference>
<name>A0A2H0TVF8_9BACT</name>
<dbReference type="InterPro" id="IPR050090">
    <property type="entry name" value="Tyrosine_recombinase_XerCD"/>
</dbReference>
<evidence type="ECO:0000259" key="8">
    <source>
        <dbReference type="PROSITE" id="PS51900"/>
    </source>
</evidence>
<evidence type="ECO:0000256" key="1">
    <source>
        <dbReference type="ARBA" id="ARBA00008857"/>
    </source>
</evidence>
<dbReference type="AlphaFoldDB" id="A0A2H0TVF8"/>
<dbReference type="EMBL" id="PFBY01000039">
    <property type="protein sequence ID" value="PIR76153.1"/>
    <property type="molecule type" value="Genomic_DNA"/>
</dbReference>
<sequence length="334" mass="38587">MSKTLNTYLTEYLEHLEIEKNRSPKTLENYAFYLGRFLEYLGETKSPTAITHEEVRKYRLWLNRLIDVHGEPLKKNTQNYHLIALRSFLKYLAKRDVKTLVADKIELMKMPDRDVSFLEGSDLNRILEAPLKEQHESESPNTVLQKYRDKAVLELLFSTGLRVSELATLQKEDINLTRDEFSIEGKGGKRRVVFLSEQAKYWIKKYLSIRKDMNPFLFVSHDKRKSAHKKSAQGGSALSGKTKGQSQYDHLTARSVQRLVKKYAKIAGITKPVSPHTLRHSYATDLLQNGADIRSVQAMLGHSSITTTQIYTHITDRELKNIHKKFHGKGRKED</sequence>
<dbReference type="GO" id="GO:0003677">
    <property type="term" value="F:DNA binding"/>
    <property type="evidence" value="ECO:0007669"/>
    <property type="project" value="UniProtKB-UniRule"/>
</dbReference>
<dbReference type="InterPro" id="IPR011010">
    <property type="entry name" value="DNA_brk_join_enz"/>
</dbReference>
<evidence type="ECO:0000256" key="6">
    <source>
        <dbReference type="SAM" id="MobiDB-lite"/>
    </source>
</evidence>
<dbReference type="InterPro" id="IPR010998">
    <property type="entry name" value="Integrase_recombinase_N"/>
</dbReference>
<evidence type="ECO:0000313" key="10">
    <source>
        <dbReference type="Proteomes" id="UP000231530"/>
    </source>
</evidence>
<comment type="similarity">
    <text evidence="1">Belongs to the 'phage' integrase family.</text>
</comment>
<dbReference type="Pfam" id="PF00589">
    <property type="entry name" value="Phage_integrase"/>
    <property type="match status" value="1"/>
</dbReference>
<dbReference type="PROSITE" id="PS51900">
    <property type="entry name" value="CB"/>
    <property type="match status" value="1"/>
</dbReference>
<accession>A0A2H0TVF8</accession>
<organism evidence="9 10">
    <name type="scientific">Candidatus Magasanikbacteria bacterium CG10_big_fil_rev_8_21_14_0_10_42_10</name>
    <dbReference type="NCBI Taxonomy" id="1974649"/>
    <lineage>
        <taxon>Bacteria</taxon>
        <taxon>Candidatus Magasanikiibacteriota</taxon>
    </lineage>
</organism>
<feature type="domain" description="Tyr recombinase" evidence="7">
    <location>
        <begin position="113"/>
        <end position="324"/>
    </location>
</feature>
<evidence type="ECO:0000256" key="3">
    <source>
        <dbReference type="ARBA" id="ARBA00023125"/>
    </source>
</evidence>
<keyword evidence="4" id="KW-0233">DNA recombination</keyword>
<evidence type="ECO:0000256" key="4">
    <source>
        <dbReference type="ARBA" id="ARBA00023172"/>
    </source>
</evidence>
<dbReference type="PANTHER" id="PTHR30349:SF41">
    <property type="entry name" value="INTEGRASE_RECOMBINASE PROTEIN MJ0367-RELATED"/>
    <property type="match status" value="1"/>
</dbReference>
<dbReference type="PANTHER" id="PTHR30349">
    <property type="entry name" value="PHAGE INTEGRASE-RELATED"/>
    <property type="match status" value="1"/>
</dbReference>
<proteinExistence type="inferred from homology"/>
<dbReference type="SUPFAM" id="SSF56349">
    <property type="entry name" value="DNA breaking-rejoining enzymes"/>
    <property type="match status" value="1"/>
</dbReference>
<dbReference type="Gene3D" id="1.10.150.130">
    <property type="match status" value="1"/>
</dbReference>
<dbReference type="InterPro" id="IPR002104">
    <property type="entry name" value="Integrase_catalytic"/>
</dbReference>
<dbReference type="InterPro" id="IPR013762">
    <property type="entry name" value="Integrase-like_cat_sf"/>
</dbReference>
<evidence type="ECO:0000259" key="7">
    <source>
        <dbReference type="PROSITE" id="PS51898"/>
    </source>
</evidence>
<dbReference type="InterPro" id="IPR044068">
    <property type="entry name" value="CB"/>
</dbReference>
<dbReference type="GO" id="GO:0015074">
    <property type="term" value="P:DNA integration"/>
    <property type="evidence" value="ECO:0007669"/>
    <property type="project" value="UniProtKB-KW"/>
</dbReference>